<accession>A0A0E9RV06</accession>
<name>A0A0E9RV06_ANGAN</name>
<evidence type="ECO:0000313" key="2">
    <source>
        <dbReference type="EMBL" id="JAH33001.1"/>
    </source>
</evidence>
<keyword evidence="1" id="KW-0812">Transmembrane</keyword>
<dbReference type="EMBL" id="GBXM01075576">
    <property type="protein sequence ID" value="JAH33001.1"/>
    <property type="molecule type" value="Transcribed_RNA"/>
</dbReference>
<sequence length="35" mass="4035">MRSNQWMPHVTVLVIGVQTILIVRPNFKNKGVMLN</sequence>
<reference evidence="2" key="2">
    <citation type="journal article" date="2015" name="Fish Shellfish Immunol.">
        <title>Early steps in the European eel (Anguilla anguilla)-Vibrio vulnificus interaction in the gills: Role of the RtxA13 toxin.</title>
        <authorList>
            <person name="Callol A."/>
            <person name="Pajuelo D."/>
            <person name="Ebbesson L."/>
            <person name="Teles M."/>
            <person name="MacKenzie S."/>
            <person name="Amaro C."/>
        </authorList>
    </citation>
    <scope>NUCLEOTIDE SEQUENCE</scope>
</reference>
<reference evidence="2" key="1">
    <citation type="submission" date="2014-11" db="EMBL/GenBank/DDBJ databases">
        <authorList>
            <person name="Amaro Gonzalez C."/>
        </authorList>
    </citation>
    <scope>NUCLEOTIDE SEQUENCE</scope>
</reference>
<evidence type="ECO:0000256" key="1">
    <source>
        <dbReference type="SAM" id="Phobius"/>
    </source>
</evidence>
<keyword evidence="1" id="KW-1133">Transmembrane helix</keyword>
<protein>
    <submittedName>
        <fullName evidence="2">Uncharacterized protein</fullName>
    </submittedName>
</protein>
<proteinExistence type="predicted"/>
<organism evidence="2">
    <name type="scientific">Anguilla anguilla</name>
    <name type="common">European freshwater eel</name>
    <name type="synonym">Muraena anguilla</name>
    <dbReference type="NCBI Taxonomy" id="7936"/>
    <lineage>
        <taxon>Eukaryota</taxon>
        <taxon>Metazoa</taxon>
        <taxon>Chordata</taxon>
        <taxon>Craniata</taxon>
        <taxon>Vertebrata</taxon>
        <taxon>Euteleostomi</taxon>
        <taxon>Actinopterygii</taxon>
        <taxon>Neopterygii</taxon>
        <taxon>Teleostei</taxon>
        <taxon>Anguilliformes</taxon>
        <taxon>Anguillidae</taxon>
        <taxon>Anguilla</taxon>
    </lineage>
</organism>
<feature type="transmembrane region" description="Helical" evidence="1">
    <location>
        <begin position="6"/>
        <end position="23"/>
    </location>
</feature>
<keyword evidence="1" id="KW-0472">Membrane</keyword>
<dbReference type="AlphaFoldDB" id="A0A0E9RV06"/>